<feature type="region of interest" description="Disordered" evidence="2">
    <location>
        <begin position="30"/>
        <end position="63"/>
    </location>
</feature>
<dbReference type="SUPFAM" id="SSF103515">
    <property type="entry name" value="Autotransporter"/>
    <property type="match status" value="1"/>
</dbReference>
<sequence length="2888" mass="276899">MKRALLASAATSLILLWHVPAWAQSPWVGEQGISFPQGTGGDGGTGGPGPGGGGEGGGGGGAGTVGGFGGGASVYGYRFPQPGGGGQGGSAAALVGQTLTGGEGGEGTEGSNGGSGGGGGGGAHGYVGNSAPTSVALGGDGGDGANGTYGSYYLEDGWVYFAGGGGSGGNGGYGASLSPQGGTIVISLPVSGGEGGAGGSGFRGAQISGWGADGGQGGTGLYFAGEKSTLLVNGDIEGGMGGTAGTGQEDGEAGDGGTGLIVTGLDNTIIITANGTVTGGLNGDLTDQAPAIEINGGGITLVLETGYAINGDVKAVSGADNTLALGGSAPGSFDVSQIGDSFDGFDTYAVSGGTWALTNTNTSALNWLVEQGTMSIGQAGSLGGQGSGLTLGSAGTLQTTATMSIAVPITITGSSVAPASINALTGTILTLSGTITGQPPSYGSGPSGLIFGGGGTVVLTGSNNFYGATVAVADGTLELGNASALNNVAQLVVDAGASVTLDTDVTLPAISGGGTIDVGSNTLTIPSNVQASAFGGTVTGAGTLTLDSPLGFTFAAGALDVGQLDVEDGLVKIKKGVSVSSGLQVTLAEPAALTLGQDTTIAGITGQGTVNLGKNRLTVSNTTAATFSGDLSGDGGLTKSGSGTFTLNGANTYTGRTEVDAGTLVLDGGQAISDNGAVKVLAAGTLQLDASETIGSLDGAGTVVLGGNALILGGNGRDTTFSGTISGGALAMNGTGRLTLTGTADLSGGLTIASGTVRVGNGTTSGTLQGNVQNNGTLTLRPAGAMTLQGVVSGTGTLIVDTGTVTLTADNSFTGTTLIRSGSLQLGNGGATGSIGGNVEIESGSLVFNASATSTFAGLLSGAGAVAFQAGGTTTLTAANTYSGGTLITDGASVVVSADSNLGAATGALTFEAGTLATSASFTSTRALALEGAAAIATAAGTTLTLNGAIGGSGAASTLTASGTGTLVLGGTNSYTGGTVVSGGTLSVSSDTNLGATVGGLTLSGGTLAATSSFSSARSVVIGSSGGTLAVASGQSLTLAGPISGSGNLTTTGPGTVILTGTGSIGGATTVASGTLALYGAALETGSLTVSSGGTLTGYGTVNGAVSVLAGGTLAGGVGSTDNPTRTGLVTGDLTLAAGSNAILTLGGHANSGVAAAQGDLSAAGSLSVTGAPVHGAGYYRAFTYTGTLTNALSIAAVPAGYTATLDTSNTGQVNVLLTDASRLQIWTADGGQNLGGAGTWSSTSTTWYEAAEGVTMPWGGKVGIFTGTAGTVLVSHKQTFEKLEFVSSGFVLAADASHADSGLAFEHGGVLWAEGHDVTATISAGISGSGGLEKIGAGTLVLTGVNSYMGGTTVSGGVLEVGADSALGAADGGITLSEGALSAFASFTTARAVTLATRGTLAADSGTTLTVTGTISGSGTLRKEGTGTVVLSGANTYSGDTVIAAGTLSVTGGSAISDASDVTIDTAGTLALGASETIASLSGAGRVQLGANTLTVSGTSATVFRGRISGTGGLVVSGGILALGGGNTYAGGTTITAGTLIVGEGGTHGAIAGNVTNNGSLIFYRSDTVTFGGAISGSGAVVQAGGGTLVLTGSNTYAGGTLVSGGTLQVSSDANLGAASGGVVLEAGTLAATDSLTSARVISLVNGGTVSVAGSAQLTLSGAVGGTGGLTKSGGGTLVLASNTSYAGGTVIAAGTLQVGTGGTSGAITGDVQNSGVLAFDLSSNTLFTGDITGSGSLVQAGSGGLVLTGDNQLAGGVVIESGTLQIGNGGTSGTLVGAVQNNGALIFARSDATTFDGAISGSGAVYQSGGTLTLTGTSSYTGGTTIGAGATVSVSQDANLGSDIGALILAGGTLDVSASFSSSRVVRLAGGGTLSVASGESLSLSGVVLGNGGLNLAGRGTVVLTANNAYTGNTVIGADGTLQLGNGGTTGSIVGNVVNGGLLRFDRANTVTFAGAISGTGQVVQAGTGTLVLAGTNTYTGGTLITSGRVQVGDGGTSGSIAGNVWNDGTLVFRQSDAITFGGVISGAGKVVQLGAGNLTLTGHNTYAGGTLIGGGGTLSVAKDGYLGGLASNITLMGGTLRATAGFSSARDVSLAGNGTIRVVRGATLDLSGTVSGKGTLVKTGSGTLLLTAANTYTKGTEINGGTLAVVADSGLGAKAGTIFINGAALAAQASFATSRSVILNGGGLFNVSENERLALKGTVSGTGPLRKNGAGTLVLSGVNSYTGGVVIGAGTVIGNAASILGNVHNNGVLTFNQVGLGTYAGGVDGTGQFVKTGKGKLVLTGAVRNTGGTVIQEGVLQVGDGGTSGALSGPITNWGTLIYDLASTYVFPQRLTGSGAVILEGGGTAHFVSSTYAGTVTLAGSDLIFSRRATSAASFVVGNDSVLSGIAAIGGLTVGWGGTVSPGYSPGTLKVNGNATFENGSTYQADVVPTSAHDLIVTSGEIAIKKGSTLAVVAGRGKYPGSSSFTILRAGGGITGAFSTVTSNFAFLDPLLSYGTNAVKMTLVRKDVPFVSEARTANERSVARATDGLRPGNEVYDAVVSQRENEAHLAFRALSGEAYASVETVMQQQSAYVRDAVTGRLLQAFSGSLPAGLAASGPATAGLGAGWAPVLWAQAFGGWGNTFSDGNGASVSSSIGGALGGFDVALGDNWRAGAFGGFSQSSFDMEDVHSSGSMDNYDVGLYAGAQYGGLGLRLGAGYAWHDVSMSRSVAFSGYHGSNSSDYMTGVAQVFGEAGYAVYGNGMALEPFAGLAYLHVDGGSGTEGGSTSALTFSVGNMDTLYSTLGVRVAARLPVAEQTLTPQVGIGWRHAFGDTTPEAVMAYASGSTPFSVAGVPVATDAAVIEAGLSYTVLPGANLSLRYNGQIASSASENAFTGRFEVKF</sequence>
<keyword evidence="1 3" id="KW-0732">Signal</keyword>
<protein>
    <submittedName>
        <fullName evidence="5">Autotransporter-associated beta strand protein</fullName>
    </submittedName>
</protein>
<feature type="domain" description="Autotransporter" evidence="4">
    <location>
        <begin position="2611"/>
        <end position="2888"/>
    </location>
</feature>
<evidence type="ECO:0000259" key="4">
    <source>
        <dbReference type="PROSITE" id="PS51208"/>
    </source>
</evidence>
<dbReference type="PANTHER" id="PTHR35037">
    <property type="entry name" value="C-TERMINAL REGION OF AIDA-LIKE PROTEIN"/>
    <property type="match status" value="1"/>
</dbReference>
<dbReference type="InterPro" id="IPR013425">
    <property type="entry name" value="Autotrns_rpt"/>
</dbReference>
<organism evidence="5 6">
    <name type="scientific">Xanthobacter agilis</name>
    <dbReference type="NCBI Taxonomy" id="47492"/>
    <lineage>
        <taxon>Bacteria</taxon>
        <taxon>Pseudomonadati</taxon>
        <taxon>Pseudomonadota</taxon>
        <taxon>Alphaproteobacteria</taxon>
        <taxon>Hyphomicrobiales</taxon>
        <taxon>Xanthobacteraceae</taxon>
        <taxon>Xanthobacter</taxon>
    </lineage>
</organism>
<dbReference type="InterPro" id="IPR036709">
    <property type="entry name" value="Autotransporte_beta_dom_sf"/>
</dbReference>
<evidence type="ECO:0000313" key="5">
    <source>
        <dbReference type="EMBL" id="MDQ0503359.1"/>
    </source>
</evidence>
<dbReference type="Gene3D" id="2.40.128.130">
    <property type="entry name" value="Autotransporter beta-domain"/>
    <property type="match status" value="1"/>
</dbReference>
<name>A0ABU0L8D4_XANAG</name>
<evidence type="ECO:0000256" key="1">
    <source>
        <dbReference type="ARBA" id="ARBA00022729"/>
    </source>
</evidence>
<dbReference type="NCBIfam" id="TIGR02601">
    <property type="entry name" value="autotrns_rpt"/>
    <property type="match status" value="11"/>
</dbReference>
<gene>
    <name evidence="5" type="ORF">QOZ94_000129</name>
</gene>
<evidence type="ECO:0000313" key="6">
    <source>
        <dbReference type="Proteomes" id="UP001241747"/>
    </source>
</evidence>
<feature type="signal peptide" evidence="3">
    <location>
        <begin position="1"/>
        <end position="23"/>
    </location>
</feature>
<evidence type="ECO:0000256" key="3">
    <source>
        <dbReference type="SAM" id="SignalP"/>
    </source>
</evidence>
<dbReference type="PROSITE" id="PS51208">
    <property type="entry name" value="AUTOTRANSPORTER"/>
    <property type="match status" value="1"/>
</dbReference>
<accession>A0ABU0L8D4</accession>
<reference evidence="5 6" key="1">
    <citation type="submission" date="2023-07" db="EMBL/GenBank/DDBJ databases">
        <title>Genomic Encyclopedia of Type Strains, Phase IV (KMG-IV): sequencing the most valuable type-strain genomes for metagenomic binning, comparative biology and taxonomic classification.</title>
        <authorList>
            <person name="Goeker M."/>
        </authorList>
    </citation>
    <scope>NUCLEOTIDE SEQUENCE [LARGE SCALE GENOMIC DNA]</scope>
    <source>
        <strain evidence="5 6">DSM 3770</strain>
    </source>
</reference>
<comment type="caution">
    <text evidence="5">The sequence shown here is derived from an EMBL/GenBank/DDBJ whole genome shotgun (WGS) entry which is preliminary data.</text>
</comment>
<feature type="compositionally biased region" description="Gly residues" evidence="2">
    <location>
        <begin position="99"/>
        <end position="125"/>
    </location>
</feature>
<dbReference type="RefSeq" id="WP_237344312.1">
    <property type="nucleotide sequence ID" value="NZ_JABWGX010000003.1"/>
</dbReference>
<dbReference type="PANTHER" id="PTHR35037:SF3">
    <property type="entry name" value="C-TERMINAL REGION OF AIDA-LIKE PROTEIN"/>
    <property type="match status" value="1"/>
</dbReference>
<dbReference type="InterPro" id="IPR012332">
    <property type="entry name" value="Autotransporter_pectin_lyase_C"/>
</dbReference>
<dbReference type="Pfam" id="PF12951">
    <property type="entry name" value="PATR"/>
    <property type="match status" value="20"/>
</dbReference>
<dbReference type="SUPFAM" id="SSF51126">
    <property type="entry name" value="Pectin lyase-like"/>
    <property type="match status" value="8"/>
</dbReference>
<dbReference type="EMBL" id="JAUSVY010000001">
    <property type="protein sequence ID" value="MDQ0503359.1"/>
    <property type="molecule type" value="Genomic_DNA"/>
</dbReference>
<feature type="compositionally biased region" description="Gly residues" evidence="2">
    <location>
        <begin position="38"/>
        <end position="63"/>
    </location>
</feature>
<dbReference type="Gene3D" id="2.160.20.20">
    <property type="match status" value="5"/>
</dbReference>
<dbReference type="Proteomes" id="UP001241747">
    <property type="component" value="Unassembled WGS sequence"/>
</dbReference>
<dbReference type="InterPro" id="IPR005546">
    <property type="entry name" value="Autotransporte_beta"/>
</dbReference>
<proteinExistence type="predicted"/>
<keyword evidence="6" id="KW-1185">Reference proteome</keyword>
<evidence type="ECO:0000256" key="2">
    <source>
        <dbReference type="SAM" id="MobiDB-lite"/>
    </source>
</evidence>
<dbReference type="InterPro" id="IPR051551">
    <property type="entry name" value="Autotransporter_adhesion"/>
</dbReference>
<dbReference type="InterPro" id="IPR011050">
    <property type="entry name" value="Pectin_lyase_fold/virulence"/>
</dbReference>
<dbReference type="SMART" id="SM00869">
    <property type="entry name" value="Autotransporter"/>
    <property type="match status" value="1"/>
</dbReference>
<feature type="chain" id="PRO_5047139347" evidence="3">
    <location>
        <begin position="24"/>
        <end position="2888"/>
    </location>
</feature>
<feature type="region of interest" description="Disordered" evidence="2">
    <location>
        <begin position="97"/>
        <end position="126"/>
    </location>
</feature>